<dbReference type="InterPro" id="IPR014729">
    <property type="entry name" value="Rossmann-like_a/b/a_fold"/>
</dbReference>
<dbReference type="HOGENOM" id="CLU_060196_2_0_9"/>
<dbReference type="OrthoDB" id="9804960at2"/>
<dbReference type="eggNOG" id="COG2086">
    <property type="taxonomic scope" value="Bacteria"/>
</dbReference>
<dbReference type="Gene3D" id="3.40.50.620">
    <property type="entry name" value="HUPs"/>
    <property type="match status" value="1"/>
</dbReference>
<proteinExistence type="predicted"/>
<dbReference type="SMART" id="SM00893">
    <property type="entry name" value="ETF"/>
    <property type="match status" value="1"/>
</dbReference>
<dbReference type="InterPro" id="IPR014730">
    <property type="entry name" value="ETF_a/b_N"/>
</dbReference>
<name>C8VZJ6_DESAS</name>
<evidence type="ECO:0000313" key="3">
    <source>
        <dbReference type="Proteomes" id="UP000002217"/>
    </source>
</evidence>
<dbReference type="Pfam" id="PF01012">
    <property type="entry name" value="ETF"/>
    <property type="match status" value="1"/>
</dbReference>
<sequence>MNIAVYVKRVPDLASVEVNALTGQVDKKRLVYITDPAALRAVEEALRIREAMKGRVTVFSVGDISVEDTLRECLGMGVDRVYRIRSSNQAEEVPPSITAHVLAQYIKANKYDLVLCGDTGSSFEIDQVPAWIAEYLALPLITAVTNLRVDEARKITAQRRLEKGKRQSLECNAPSIATVDVSINEPRECSLASWISAHQSSINTADIPPEAFRMLPACNQESGSGFEIKPLRPDQRVIFTPDNSLPAHERVSQMISGGMAEKKVSVVKSKNPAEAAESILDFLVKKDLFIRNI</sequence>
<dbReference type="Proteomes" id="UP000002217">
    <property type="component" value="Chromosome"/>
</dbReference>
<gene>
    <name evidence="2" type="ordered locus">Dtox_4274</name>
</gene>
<dbReference type="SUPFAM" id="SSF52402">
    <property type="entry name" value="Adenine nucleotide alpha hydrolases-like"/>
    <property type="match status" value="1"/>
</dbReference>
<dbReference type="KEGG" id="dae:Dtox_4274"/>
<evidence type="ECO:0000313" key="2">
    <source>
        <dbReference type="EMBL" id="ACV64941.1"/>
    </source>
</evidence>
<feature type="domain" description="Electron transfer flavoprotein alpha/beta-subunit N-terminal" evidence="1">
    <location>
        <begin position="22"/>
        <end position="211"/>
    </location>
</feature>
<protein>
    <submittedName>
        <fullName evidence="2">Electron transfer flavoprotein alpha/beta-subunit</fullName>
    </submittedName>
</protein>
<keyword evidence="3" id="KW-1185">Reference proteome</keyword>
<dbReference type="RefSeq" id="WP_015759611.1">
    <property type="nucleotide sequence ID" value="NC_013216.1"/>
</dbReference>
<dbReference type="InterPro" id="IPR012255">
    <property type="entry name" value="ETF_b"/>
</dbReference>
<reference evidence="2 3" key="1">
    <citation type="journal article" date="2009" name="Stand. Genomic Sci.">
        <title>Complete genome sequence of Desulfotomaculum acetoxidans type strain (5575).</title>
        <authorList>
            <person name="Spring S."/>
            <person name="Lapidus A."/>
            <person name="Schroder M."/>
            <person name="Gleim D."/>
            <person name="Sims D."/>
            <person name="Meincke L."/>
            <person name="Glavina Del Rio T."/>
            <person name="Tice H."/>
            <person name="Copeland A."/>
            <person name="Cheng J.F."/>
            <person name="Lucas S."/>
            <person name="Chen F."/>
            <person name="Nolan M."/>
            <person name="Bruce D."/>
            <person name="Goodwin L."/>
            <person name="Pitluck S."/>
            <person name="Ivanova N."/>
            <person name="Mavromatis K."/>
            <person name="Mikhailova N."/>
            <person name="Pati A."/>
            <person name="Chen A."/>
            <person name="Palaniappan K."/>
            <person name="Land M."/>
            <person name="Hauser L."/>
            <person name="Chang Y.J."/>
            <person name="Jeffries C.D."/>
            <person name="Chain P."/>
            <person name="Saunders E."/>
            <person name="Brettin T."/>
            <person name="Detter J.C."/>
            <person name="Goker M."/>
            <person name="Bristow J."/>
            <person name="Eisen J.A."/>
            <person name="Markowitz V."/>
            <person name="Hugenholtz P."/>
            <person name="Kyrpides N.C."/>
            <person name="Klenk H.P."/>
            <person name="Han C."/>
        </authorList>
    </citation>
    <scope>NUCLEOTIDE SEQUENCE [LARGE SCALE GENOMIC DNA]</scope>
    <source>
        <strain evidence="3">ATCC 49208 / DSM 771 / VKM B-1644</strain>
    </source>
</reference>
<dbReference type="AlphaFoldDB" id="C8VZJ6"/>
<evidence type="ECO:0000259" key="1">
    <source>
        <dbReference type="SMART" id="SM00893"/>
    </source>
</evidence>
<accession>C8VZJ6</accession>
<organism evidence="2 3">
    <name type="scientific">Desulfofarcimen acetoxidans (strain ATCC 49208 / DSM 771 / KCTC 5769 / VKM B-1644 / 5575)</name>
    <name type="common">Desulfotomaculum acetoxidans</name>
    <dbReference type="NCBI Taxonomy" id="485916"/>
    <lineage>
        <taxon>Bacteria</taxon>
        <taxon>Bacillati</taxon>
        <taxon>Bacillota</taxon>
        <taxon>Clostridia</taxon>
        <taxon>Eubacteriales</taxon>
        <taxon>Peptococcaceae</taxon>
        <taxon>Desulfofarcimen</taxon>
    </lineage>
</organism>
<dbReference type="GO" id="GO:0009055">
    <property type="term" value="F:electron transfer activity"/>
    <property type="evidence" value="ECO:0007669"/>
    <property type="project" value="InterPro"/>
</dbReference>
<dbReference type="PANTHER" id="PTHR21294">
    <property type="entry name" value="ELECTRON TRANSFER FLAVOPROTEIN BETA-SUBUNIT"/>
    <property type="match status" value="1"/>
</dbReference>
<dbReference type="EMBL" id="CP001720">
    <property type="protein sequence ID" value="ACV64941.1"/>
    <property type="molecule type" value="Genomic_DNA"/>
</dbReference>
<dbReference type="STRING" id="485916.Dtox_4274"/>